<gene>
    <name evidence="1" type="ORF">DICPUDRAFT_35957</name>
</gene>
<dbReference type="RefSeq" id="XP_003289554.1">
    <property type="nucleotide sequence ID" value="XM_003289506.1"/>
</dbReference>
<organism evidence="1 2">
    <name type="scientific">Dictyostelium purpureum</name>
    <name type="common">Slime mold</name>
    <dbReference type="NCBI Taxonomy" id="5786"/>
    <lineage>
        <taxon>Eukaryota</taxon>
        <taxon>Amoebozoa</taxon>
        <taxon>Evosea</taxon>
        <taxon>Eumycetozoa</taxon>
        <taxon>Dictyostelia</taxon>
        <taxon>Dictyosteliales</taxon>
        <taxon>Dictyosteliaceae</taxon>
        <taxon>Dictyostelium</taxon>
    </lineage>
</organism>
<dbReference type="CDD" id="cd17663">
    <property type="entry name" value="PFA-DSP_Oca6"/>
    <property type="match status" value="1"/>
</dbReference>
<dbReference type="SUPFAM" id="SSF52799">
    <property type="entry name" value="(Phosphotyrosine protein) phosphatases II"/>
    <property type="match status" value="1"/>
</dbReference>
<dbReference type="InParanoid" id="F0ZQ69"/>
<feature type="non-terminal residue" evidence="1">
    <location>
        <position position="168"/>
    </location>
</feature>
<keyword evidence="2" id="KW-1185">Reference proteome</keyword>
<sequence length="168" mass="19394">MIKSNDPLIPPFRFAIVEEGLYRGSYPTDRNFRFLKRFKLKTIVSLTPKPPTKSFYTFCERYGTTGKHFTVSKFKDDVTLSASQVVQLLELMIEPSNLPMYVHCLDGANVTGNIFMCLRKLQNWNLSSIFTEFTRFTRGGTIASSEAEFVETFKAEIDVPPQIPFWLW</sequence>
<name>F0ZQ69_DICPU</name>
<dbReference type="InterPro" id="IPR029021">
    <property type="entry name" value="Prot-tyrosine_phosphatase-like"/>
</dbReference>
<dbReference type="EMBL" id="GL871120">
    <property type="protein sequence ID" value="EGC33919.1"/>
    <property type="molecule type" value="Genomic_DNA"/>
</dbReference>
<evidence type="ECO:0008006" key="3">
    <source>
        <dbReference type="Google" id="ProtNLM"/>
    </source>
</evidence>
<dbReference type="AlphaFoldDB" id="F0ZQ69"/>
<dbReference type="Proteomes" id="UP000001064">
    <property type="component" value="Unassembled WGS sequence"/>
</dbReference>
<protein>
    <recommendedName>
        <fullName evidence="3">Tyrosine specific protein phosphatases domain-containing protein</fullName>
    </recommendedName>
</protein>
<proteinExistence type="predicted"/>
<dbReference type="eggNOG" id="KOG1572">
    <property type="taxonomic scope" value="Eukaryota"/>
</dbReference>
<dbReference type="GO" id="GO:0016791">
    <property type="term" value="F:phosphatase activity"/>
    <property type="evidence" value="ECO:0000318"/>
    <property type="project" value="GO_Central"/>
</dbReference>
<evidence type="ECO:0000313" key="1">
    <source>
        <dbReference type="EMBL" id="EGC33919.1"/>
    </source>
</evidence>
<dbReference type="FunFam" id="3.90.190.10:FF:000084">
    <property type="entry name" value="Tyrosine phospatase-like protein"/>
    <property type="match status" value="1"/>
</dbReference>
<evidence type="ECO:0000313" key="2">
    <source>
        <dbReference type="Proteomes" id="UP000001064"/>
    </source>
</evidence>
<accession>F0ZQ69</accession>
<dbReference type="Gene3D" id="3.90.190.10">
    <property type="entry name" value="Protein tyrosine phosphatase superfamily"/>
    <property type="match status" value="1"/>
</dbReference>
<dbReference type="InterPro" id="IPR004861">
    <property type="entry name" value="Siw14-like"/>
</dbReference>
<dbReference type="GeneID" id="10502668"/>
<dbReference type="STRING" id="5786.F0ZQ69"/>
<dbReference type="OMA" id="EMICPEN"/>
<dbReference type="OrthoDB" id="6375174at2759"/>
<dbReference type="PANTHER" id="PTHR31126">
    <property type="entry name" value="TYROSINE-PROTEIN PHOSPHATASE"/>
    <property type="match status" value="1"/>
</dbReference>
<dbReference type="PANTHER" id="PTHR31126:SF14">
    <property type="entry name" value="TYROSINE-PROTEIN PHOSPHATASE OCA6-RELATED"/>
    <property type="match status" value="1"/>
</dbReference>
<dbReference type="KEGG" id="dpp:DICPUDRAFT_35957"/>
<dbReference type="Pfam" id="PF03162">
    <property type="entry name" value="Y_phosphatase2"/>
    <property type="match status" value="1"/>
</dbReference>
<reference evidence="2" key="1">
    <citation type="journal article" date="2011" name="Genome Biol.">
        <title>Comparative genomics of the social amoebae Dictyostelium discoideum and Dictyostelium purpureum.</title>
        <authorList>
            <consortium name="US DOE Joint Genome Institute (JGI-PGF)"/>
            <person name="Sucgang R."/>
            <person name="Kuo A."/>
            <person name="Tian X."/>
            <person name="Salerno W."/>
            <person name="Parikh A."/>
            <person name="Feasley C.L."/>
            <person name="Dalin E."/>
            <person name="Tu H."/>
            <person name="Huang E."/>
            <person name="Barry K."/>
            <person name="Lindquist E."/>
            <person name="Shapiro H."/>
            <person name="Bruce D."/>
            <person name="Schmutz J."/>
            <person name="Salamov A."/>
            <person name="Fey P."/>
            <person name="Gaudet P."/>
            <person name="Anjard C."/>
            <person name="Babu M.M."/>
            <person name="Basu S."/>
            <person name="Bushmanova Y."/>
            <person name="van der Wel H."/>
            <person name="Katoh-Kurasawa M."/>
            <person name="Dinh C."/>
            <person name="Coutinho P.M."/>
            <person name="Saito T."/>
            <person name="Elias M."/>
            <person name="Schaap P."/>
            <person name="Kay R.R."/>
            <person name="Henrissat B."/>
            <person name="Eichinger L."/>
            <person name="Rivero F."/>
            <person name="Putnam N.H."/>
            <person name="West C.M."/>
            <person name="Loomis W.F."/>
            <person name="Chisholm R.L."/>
            <person name="Shaulsky G."/>
            <person name="Strassmann J.E."/>
            <person name="Queller D.C."/>
            <person name="Kuspa A."/>
            <person name="Grigoriev I.V."/>
        </authorList>
    </citation>
    <scope>NUCLEOTIDE SEQUENCE [LARGE SCALE GENOMIC DNA]</scope>
    <source>
        <strain evidence="2">QSDP1</strain>
    </source>
</reference>
<dbReference type="VEuPathDB" id="AmoebaDB:DICPUDRAFT_35957"/>